<accession>A0A9W6VPW7</accession>
<organism evidence="4 5">
    <name type="scientific">Actinoallomurus iriomotensis</name>
    <dbReference type="NCBI Taxonomy" id="478107"/>
    <lineage>
        <taxon>Bacteria</taxon>
        <taxon>Bacillati</taxon>
        <taxon>Actinomycetota</taxon>
        <taxon>Actinomycetes</taxon>
        <taxon>Streptosporangiales</taxon>
        <taxon>Thermomonosporaceae</taxon>
        <taxon>Actinoallomurus</taxon>
    </lineage>
</organism>
<evidence type="ECO:0000313" key="5">
    <source>
        <dbReference type="Proteomes" id="UP001165135"/>
    </source>
</evidence>
<dbReference type="NCBIfam" id="NF006119">
    <property type="entry name" value="PRK08264.1-5"/>
    <property type="match status" value="1"/>
</dbReference>
<dbReference type="InterPro" id="IPR051911">
    <property type="entry name" value="SDR_oxidoreductase"/>
</dbReference>
<dbReference type="InterPro" id="IPR020904">
    <property type="entry name" value="Sc_DH/Rdtase_CS"/>
</dbReference>
<dbReference type="PANTHER" id="PTHR43976">
    <property type="entry name" value="SHORT CHAIN DEHYDROGENASE"/>
    <property type="match status" value="1"/>
</dbReference>
<dbReference type="InterPro" id="IPR002347">
    <property type="entry name" value="SDR_fam"/>
</dbReference>
<dbReference type="InterPro" id="IPR036291">
    <property type="entry name" value="NAD(P)-bd_dom_sf"/>
</dbReference>
<dbReference type="EMBL" id="BSTJ01000003">
    <property type="protein sequence ID" value="GLY74872.1"/>
    <property type="molecule type" value="Genomic_DNA"/>
</dbReference>
<dbReference type="PANTHER" id="PTHR43976:SF16">
    <property type="entry name" value="SHORT-CHAIN DEHYDROGENASE_REDUCTASE FAMILY PROTEIN"/>
    <property type="match status" value="1"/>
</dbReference>
<dbReference type="SUPFAM" id="SSF51735">
    <property type="entry name" value="NAD(P)-binding Rossmann-fold domains"/>
    <property type="match status" value="1"/>
</dbReference>
<dbReference type="Gene3D" id="3.40.50.720">
    <property type="entry name" value="NAD(P)-binding Rossmann-like Domain"/>
    <property type="match status" value="1"/>
</dbReference>
<reference evidence="4" key="1">
    <citation type="submission" date="2023-03" db="EMBL/GenBank/DDBJ databases">
        <title>Actinoallomurus iriomotensis NBRC 103681.</title>
        <authorList>
            <person name="Ichikawa N."/>
            <person name="Sato H."/>
            <person name="Tonouchi N."/>
        </authorList>
    </citation>
    <scope>NUCLEOTIDE SEQUENCE</scope>
    <source>
        <strain evidence="4">NBRC 103681</strain>
    </source>
</reference>
<keyword evidence="2" id="KW-0560">Oxidoreductase</keyword>
<protein>
    <submittedName>
        <fullName evidence="4">Short-chain dehydrogenase</fullName>
    </submittedName>
</protein>
<dbReference type="PROSITE" id="PS00061">
    <property type="entry name" value="ADH_SHORT"/>
    <property type="match status" value="1"/>
</dbReference>
<name>A0A9W6VPW7_9ACTN</name>
<dbReference type="AlphaFoldDB" id="A0A9W6VPW7"/>
<dbReference type="GO" id="GO:0016491">
    <property type="term" value="F:oxidoreductase activity"/>
    <property type="evidence" value="ECO:0007669"/>
    <property type="project" value="UniProtKB-KW"/>
</dbReference>
<dbReference type="PRINTS" id="PR00080">
    <property type="entry name" value="SDRFAMILY"/>
</dbReference>
<comment type="similarity">
    <text evidence="1 3">Belongs to the short-chain dehydrogenases/reductases (SDR) family.</text>
</comment>
<sequence>MGEIMDIKNSLAFVTGANRGLGRRFTAELLARGAAKVYAGARDPGTVDLPGVVPVRLDVTDPASVAEAAAAAPDVTLLINNAGISTHTRLTDGDMANVRLEMETHYFGTLEVTRAFAPKLAANGGAILNVLSVLSWVHYPDYGAYSAAKAAAWAMTNVIRQELAPSGVAVTALHVGYLDTDMAHYVDPADKTDPAVVAAAALDGVQAGIPEVLADERSRNAKTGLSGGLELMYPHVFTPAGE</sequence>
<evidence type="ECO:0000256" key="1">
    <source>
        <dbReference type="ARBA" id="ARBA00006484"/>
    </source>
</evidence>
<dbReference type="Pfam" id="PF00106">
    <property type="entry name" value="adh_short"/>
    <property type="match status" value="1"/>
</dbReference>
<evidence type="ECO:0000256" key="3">
    <source>
        <dbReference type="RuleBase" id="RU000363"/>
    </source>
</evidence>
<gene>
    <name evidence="4" type="ORF">Airi01_031390</name>
</gene>
<evidence type="ECO:0000256" key="2">
    <source>
        <dbReference type="ARBA" id="ARBA00023002"/>
    </source>
</evidence>
<evidence type="ECO:0000313" key="4">
    <source>
        <dbReference type="EMBL" id="GLY74872.1"/>
    </source>
</evidence>
<dbReference type="PRINTS" id="PR00081">
    <property type="entry name" value="GDHRDH"/>
</dbReference>
<comment type="caution">
    <text evidence="4">The sequence shown here is derived from an EMBL/GenBank/DDBJ whole genome shotgun (WGS) entry which is preliminary data.</text>
</comment>
<proteinExistence type="inferred from homology"/>
<dbReference type="Proteomes" id="UP001165135">
    <property type="component" value="Unassembled WGS sequence"/>
</dbReference>